<evidence type="ECO:0000313" key="3">
    <source>
        <dbReference type="Proteomes" id="UP000507470"/>
    </source>
</evidence>
<dbReference type="PROSITE" id="PS50994">
    <property type="entry name" value="INTEGRASE"/>
    <property type="match status" value="1"/>
</dbReference>
<gene>
    <name evidence="2" type="ORF">MCOR_35450</name>
</gene>
<dbReference type="Pfam" id="PF17921">
    <property type="entry name" value="Integrase_H2C2"/>
    <property type="match status" value="1"/>
</dbReference>
<dbReference type="EMBL" id="CACVKT020006394">
    <property type="protein sequence ID" value="CAC5401358.1"/>
    <property type="molecule type" value="Genomic_DNA"/>
</dbReference>
<organism evidence="2 3">
    <name type="scientific">Mytilus coruscus</name>
    <name type="common">Sea mussel</name>
    <dbReference type="NCBI Taxonomy" id="42192"/>
    <lineage>
        <taxon>Eukaryota</taxon>
        <taxon>Metazoa</taxon>
        <taxon>Spiralia</taxon>
        <taxon>Lophotrochozoa</taxon>
        <taxon>Mollusca</taxon>
        <taxon>Bivalvia</taxon>
        <taxon>Autobranchia</taxon>
        <taxon>Pteriomorphia</taxon>
        <taxon>Mytilida</taxon>
        <taxon>Mytiloidea</taxon>
        <taxon>Mytilidae</taxon>
        <taxon>Mytilinae</taxon>
        <taxon>Mytilus</taxon>
    </lineage>
</organism>
<evidence type="ECO:0000259" key="1">
    <source>
        <dbReference type="PROSITE" id="PS50994"/>
    </source>
</evidence>
<name>A0A6J8CY04_MYTCO</name>
<dbReference type="Proteomes" id="UP000507470">
    <property type="component" value="Unassembled WGS sequence"/>
</dbReference>
<dbReference type="InterPro" id="IPR050951">
    <property type="entry name" value="Retrovirus_Pol_polyprotein"/>
</dbReference>
<dbReference type="Gene3D" id="3.30.420.10">
    <property type="entry name" value="Ribonuclease H-like superfamily/Ribonuclease H"/>
    <property type="match status" value="1"/>
</dbReference>
<dbReference type="PANTHER" id="PTHR37984">
    <property type="entry name" value="PROTEIN CBG26694"/>
    <property type="match status" value="1"/>
</dbReference>
<reference evidence="2 3" key="1">
    <citation type="submission" date="2020-06" db="EMBL/GenBank/DDBJ databases">
        <authorList>
            <person name="Li R."/>
            <person name="Bekaert M."/>
        </authorList>
    </citation>
    <scope>NUCLEOTIDE SEQUENCE [LARGE SCALE GENOMIC DNA]</scope>
    <source>
        <strain evidence="3">wild</strain>
    </source>
</reference>
<dbReference type="GO" id="GO:0015074">
    <property type="term" value="P:DNA integration"/>
    <property type="evidence" value="ECO:0007669"/>
    <property type="project" value="InterPro"/>
</dbReference>
<dbReference type="InterPro" id="IPR036397">
    <property type="entry name" value="RNaseH_sf"/>
</dbReference>
<sequence>MQNKKIQLWALGITGYNCKIEWLAGTENTIADYLSRIPNQIEVNKSDNKKTDDEDIEIDISDKVYEINTNNSNEIDPKKFASCSYKETDTLTLKDFVVSGYDMKYEQSLDKELALIISQMKNGKASKSVENKYILIDEIMYYISKADTEPVLRLYVPLQLRDEVVKQYHDQDHLGVDKTYDAIKGKYFWPKLYKELHEYVNSCITCQKRSSYHAKPKLQETDIPPFPFAKIAIDLSGPYPRSLLGNKYIISFIDLYSGYPECFAVPDKCAENVVHLLLEEIIPKHSFPLQILTDNGGENTSYMVRETLQELNKSHVTTSFYSPGSNGKVERLHRFLHDILATLHRHRRSVLPFIGSAMSFLFGTLTEDDINLIKGNVRTLENCTHFD</sequence>
<dbReference type="FunFam" id="1.10.340.70:FF:000001">
    <property type="entry name" value="Retrovirus-related Pol polyprotein from transposon gypsy-like Protein"/>
    <property type="match status" value="1"/>
</dbReference>
<protein>
    <recommendedName>
        <fullName evidence="1">Integrase catalytic domain-containing protein</fullName>
    </recommendedName>
</protein>
<evidence type="ECO:0000313" key="2">
    <source>
        <dbReference type="EMBL" id="CAC5401358.1"/>
    </source>
</evidence>
<proteinExistence type="predicted"/>
<dbReference type="Gene3D" id="1.10.340.70">
    <property type="match status" value="1"/>
</dbReference>
<keyword evidence="3" id="KW-1185">Reference proteome</keyword>
<dbReference type="InterPro" id="IPR041588">
    <property type="entry name" value="Integrase_H2C2"/>
</dbReference>
<dbReference type="Pfam" id="PF00665">
    <property type="entry name" value="rve"/>
    <property type="match status" value="1"/>
</dbReference>
<dbReference type="SUPFAM" id="SSF53098">
    <property type="entry name" value="Ribonuclease H-like"/>
    <property type="match status" value="1"/>
</dbReference>
<feature type="domain" description="Integrase catalytic" evidence="1">
    <location>
        <begin position="223"/>
        <end position="387"/>
    </location>
</feature>
<dbReference type="OrthoDB" id="6115152at2759"/>
<dbReference type="GO" id="GO:0003676">
    <property type="term" value="F:nucleic acid binding"/>
    <property type="evidence" value="ECO:0007669"/>
    <property type="project" value="InterPro"/>
</dbReference>
<dbReference type="AlphaFoldDB" id="A0A6J8CY04"/>
<dbReference type="InterPro" id="IPR012337">
    <property type="entry name" value="RNaseH-like_sf"/>
</dbReference>
<dbReference type="InterPro" id="IPR001584">
    <property type="entry name" value="Integrase_cat-core"/>
</dbReference>
<accession>A0A6J8CY04</accession>
<dbReference type="PANTHER" id="PTHR37984:SF15">
    <property type="entry name" value="INTEGRASE CATALYTIC DOMAIN-CONTAINING PROTEIN"/>
    <property type="match status" value="1"/>
</dbReference>